<dbReference type="CDD" id="cd14752">
    <property type="entry name" value="GH31_N"/>
    <property type="match status" value="1"/>
</dbReference>
<feature type="domain" description="Glycoside hydrolase family 31 N-terminal" evidence="4">
    <location>
        <begin position="66"/>
        <end position="252"/>
    </location>
</feature>
<evidence type="ECO:0000259" key="4">
    <source>
        <dbReference type="Pfam" id="PF13802"/>
    </source>
</evidence>
<dbReference type="EC" id="3.2.1.20" evidence="7"/>
<dbReference type="PANTHER" id="PTHR22762">
    <property type="entry name" value="ALPHA-GLUCOSIDASE"/>
    <property type="match status" value="1"/>
</dbReference>
<dbReference type="AlphaFoldDB" id="A0A0P7YU33"/>
<name>A0A0P7YU33_9RHOB</name>
<dbReference type="GO" id="GO:0004558">
    <property type="term" value="F:alpha-1,4-glucosidase activity"/>
    <property type="evidence" value="ECO:0007669"/>
    <property type="project" value="UniProtKB-EC"/>
</dbReference>
<dbReference type="SUPFAM" id="SSF74650">
    <property type="entry name" value="Galactose mutarotase-like"/>
    <property type="match status" value="1"/>
</dbReference>
<dbReference type="CDD" id="cd06599">
    <property type="entry name" value="GH31_glycosidase_Aec37"/>
    <property type="match status" value="1"/>
</dbReference>
<evidence type="ECO:0000259" key="3">
    <source>
        <dbReference type="Pfam" id="PF01055"/>
    </source>
</evidence>
<evidence type="ECO:0000313" key="6">
    <source>
        <dbReference type="EMBL" id="CUX80069.1"/>
    </source>
</evidence>
<dbReference type="Pfam" id="PF01055">
    <property type="entry name" value="Glyco_hydro_31_2nd"/>
    <property type="match status" value="1"/>
</dbReference>
<evidence type="ECO:0000256" key="2">
    <source>
        <dbReference type="RuleBase" id="RU361185"/>
    </source>
</evidence>
<keyword evidence="9" id="KW-1185">Reference proteome</keyword>
<dbReference type="EMBL" id="FBYC01000004">
    <property type="protein sequence ID" value="CUX80069.1"/>
    <property type="molecule type" value="Genomic_DNA"/>
</dbReference>
<reference evidence="6 9" key="2">
    <citation type="submission" date="2016-01" db="EMBL/GenBank/DDBJ databases">
        <authorList>
            <person name="Varghese N."/>
        </authorList>
    </citation>
    <scope>NUCLEOTIDE SEQUENCE [LARGE SCALE GENOMIC DNA]</scope>
    <source>
        <strain evidence="6 9">HL-91</strain>
    </source>
</reference>
<dbReference type="Gene3D" id="2.60.40.1760">
    <property type="entry name" value="glycosyl hydrolase (family 31)"/>
    <property type="match status" value="1"/>
</dbReference>
<evidence type="ECO:0000313" key="7">
    <source>
        <dbReference type="EMBL" id="KPP92859.1"/>
    </source>
</evidence>
<gene>
    <name evidence="7" type="primary">malZ</name>
    <name evidence="6" type="ORF">Ga0058931_0774</name>
    <name evidence="7" type="ORF">HLUCCA05_10720</name>
</gene>
<dbReference type="Pfam" id="PF13802">
    <property type="entry name" value="Gal_mutarotas_2"/>
    <property type="match status" value="1"/>
</dbReference>
<evidence type="ECO:0000259" key="5">
    <source>
        <dbReference type="Pfam" id="PF21365"/>
    </source>
</evidence>
<comment type="similarity">
    <text evidence="1 2">Belongs to the glycosyl hydrolase 31 family.</text>
</comment>
<reference evidence="7 8" key="1">
    <citation type="submission" date="2015-09" db="EMBL/GenBank/DDBJ databases">
        <title>Identification and resolution of microdiversity through metagenomic sequencing of parallel consortia.</title>
        <authorList>
            <person name="Nelson W.C."/>
            <person name="Romine M.F."/>
            <person name="Lindemann S.R."/>
        </authorList>
    </citation>
    <scope>NUCLEOTIDE SEQUENCE [LARGE SCALE GENOMIC DNA]</scope>
    <source>
        <strain evidence="7">HL-91</strain>
    </source>
</reference>
<dbReference type="Proteomes" id="UP000182045">
    <property type="component" value="Unassembled WGS sequence"/>
</dbReference>
<dbReference type="InterPro" id="IPR000322">
    <property type="entry name" value="Glyco_hydro_31_TIM"/>
</dbReference>
<dbReference type="InterPro" id="IPR013780">
    <property type="entry name" value="Glyco_hydro_b"/>
</dbReference>
<accession>A0A0P7YU33</accession>
<feature type="domain" description="Glycoside hydrolase family 31 TIM barrel" evidence="3">
    <location>
        <begin position="299"/>
        <end position="625"/>
    </location>
</feature>
<dbReference type="InterPro" id="IPR048395">
    <property type="entry name" value="Glyco_hydro_31_C"/>
</dbReference>
<dbReference type="GO" id="GO:0005975">
    <property type="term" value="P:carbohydrate metabolic process"/>
    <property type="evidence" value="ECO:0007669"/>
    <property type="project" value="InterPro"/>
</dbReference>
<proteinExistence type="inferred from homology"/>
<dbReference type="STRING" id="1666912.Ga0058931_0774"/>
<dbReference type="EMBL" id="LJSG01000011">
    <property type="protein sequence ID" value="KPP92859.1"/>
    <property type="molecule type" value="Genomic_DNA"/>
</dbReference>
<dbReference type="Proteomes" id="UP000050413">
    <property type="component" value="Unassembled WGS sequence"/>
</dbReference>
<keyword evidence="2 7" id="KW-0326">Glycosidase</keyword>
<organism evidence="7 8">
    <name type="scientific">Roseibaca calidilacus</name>
    <dbReference type="NCBI Taxonomy" id="1666912"/>
    <lineage>
        <taxon>Bacteria</taxon>
        <taxon>Pseudomonadati</taxon>
        <taxon>Pseudomonadota</taxon>
        <taxon>Alphaproteobacteria</taxon>
        <taxon>Rhodobacterales</taxon>
        <taxon>Paracoccaceae</taxon>
        <taxon>Roseinatronobacter</taxon>
    </lineage>
</organism>
<dbReference type="Gene3D" id="2.60.40.1180">
    <property type="entry name" value="Golgi alpha-mannosidase II"/>
    <property type="match status" value="1"/>
</dbReference>
<dbReference type="PATRIC" id="fig|1666912.4.peg.2327"/>
<dbReference type="Pfam" id="PF21365">
    <property type="entry name" value="Glyco_hydro_31_3rd"/>
    <property type="match status" value="1"/>
</dbReference>
<dbReference type="InterPro" id="IPR025887">
    <property type="entry name" value="Glyco_hydro_31_N_dom"/>
</dbReference>
<dbReference type="SUPFAM" id="SSF51445">
    <property type="entry name" value="(Trans)glycosidases"/>
    <property type="match status" value="1"/>
</dbReference>
<dbReference type="InterPro" id="IPR011013">
    <property type="entry name" value="Gal_mutarotase_sf_dom"/>
</dbReference>
<keyword evidence="2 7" id="KW-0378">Hydrolase</keyword>
<evidence type="ECO:0000313" key="9">
    <source>
        <dbReference type="Proteomes" id="UP000182045"/>
    </source>
</evidence>
<dbReference type="Gene3D" id="3.20.20.80">
    <property type="entry name" value="Glycosidases"/>
    <property type="match status" value="1"/>
</dbReference>
<dbReference type="InterPro" id="IPR017853">
    <property type="entry name" value="GH"/>
</dbReference>
<dbReference type="GO" id="GO:0030246">
    <property type="term" value="F:carbohydrate binding"/>
    <property type="evidence" value="ECO:0007669"/>
    <property type="project" value="InterPro"/>
</dbReference>
<evidence type="ECO:0000256" key="1">
    <source>
        <dbReference type="ARBA" id="ARBA00007806"/>
    </source>
</evidence>
<dbReference type="PANTHER" id="PTHR22762:SF165">
    <property type="entry name" value="PUTATIVE (AFU_ORTHOLOGUE AFUA_1G06560)-RELATED"/>
    <property type="match status" value="1"/>
</dbReference>
<dbReference type="SUPFAM" id="SSF51011">
    <property type="entry name" value="Glycosyl hydrolase domain"/>
    <property type="match status" value="1"/>
</dbReference>
<evidence type="ECO:0000313" key="8">
    <source>
        <dbReference type="Proteomes" id="UP000050413"/>
    </source>
</evidence>
<feature type="domain" description="Glycosyl hydrolase family 31 C-terminal" evidence="5">
    <location>
        <begin position="634"/>
        <end position="722"/>
    </location>
</feature>
<protein>
    <submittedName>
        <fullName evidence="7">Alpha-glucosidase</fullName>
        <ecNumber evidence="7">3.2.1.20</ecNumber>
    </submittedName>
</protein>
<sequence>MYTVAVFAVLHGPDQGCGVGGFVPEISLFLPRLLPGYDTMKTLETWDIASRDAQGVTLQVEERHMLRIEVLENAQFRVRLLKDGAWRQNRSWCVAPQGALPPEGRSRDGLAGFSCPAWELTETADTMVLTTATLRASIHKPLQIRWQALIAGQWRDIAQDRPTGAYMLGRRDHANAHFLRRNPLEAVYGLGEKAGALDRSGRRFEMRNLDAMGYDAQTTDPLYKHIPFTITRTPDAGSFSLFYDTLAGCWFDLGNELDNYHAPYRSFRAEDGDLDYYFTWAPDILTLVKAQQKLTGGMAFPPRWSLGYSGSTMAYTDAPDAQAQMLGFLGALEHHQIPCDSFHLSSGYTSIEGKRYVFNWNTEKFPDIEGFTAAYAQAGVQLIANIKPCLLQDHPRYQEAAQNGLFIRDSDTGAPELSVFWDAKGSHLDFTKPATLRWWQQNVITALLERGLGSTWNDNNEFEVWDHHAQCDGFGTPIDMGLIRPLHALLMVQASEAAQKAHAPDKRPFLVTRAGCAGVQRHAQTWTGDNRTSWDSLRWNIRMGLGLALSGISNIGHDVGGFAGPQPDGELLLRWVQNGIFHPRFVIHSWNDDGSVTEPWTHPHVLPQIRDAMALRYRLLPYLYTCLWRAVSEGEPMLRPTFLDHEDDPVCHKDTDDFMLGRDLLVANVVEQGASQRRVYLPRNATGWWDFQLGHWYAGGQWLDLPVTLDSIPLFVRAGAVLPLASSAMRATPKAETARVLALFPARVEGTQHSFIYDDDGDNADALSGNHCLTRVSLAKGQHGLALSITHQGNQPFPFAHVTVALPPELAEQVLWQGHALNHGDKITLGAGA</sequence>
<comment type="caution">
    <text evidence="7">The sequence shown here is derived from an EMBL/GenBank/DDBJ whole genome shotgun (WGS) entry which is preliminary data.</text>
</comment>